<evidence type="ECO:0000313" key="2">
    <source>
        <dbReference type="EMBL" id="RDX40331.1"/>
    </source>
</evidence>
<protein>
    <submittedName>
        <fullName evidence="2">Uncharacterized protein</fullName>
    </submittedName>
</protein>
<proteinExistence type="predicted"/>
<feature type="compositionally biased region" description="Basic and acidic residues" evidence="1">
    <location>
        <begin position="9"/>
        <end position="19"/>
    </location>
</feature>
<feature type="region of interest" description="Disordered" evidence="1">
    <location>
        <begin position="1"/>
        <end position="24"/>
    </location>
</feature>
<evidence type="ECO:0000256" key="1">
    <source>
        <dbReference type="SAM" id="MobiDB-lite"/>
    </source>
</evidence>
<gene>
    <name evidence="2" type="ORF">OH76DRAFT_360651</name>
</gene>
<organism evidence="2 3">
    <name type="scientific">Lentinus brumalis</name>
    <dbReference type="NCBI Taxonomy" id="2498619"/>
    <lineage>
        <taxon>Eukaryota</taxon>
        <taxon>Fungi</taxon>
        <taxon>Dikarya</taxon>
        <taxon>Basidiomycota</taxon>
        <taxon>Agaricomycotina</taxon>
        <taxon>Agaricomycetes</taxon>
        <taxon>Polyporales</taxon>
        <taxon>Polyporaceae</taxon>
        <taxon>Lentinus</taxon>
    </lineage>
</organism>
<dbReference type="AlphaFoldDB" id="A0A371CJ71"/>
<evidence type="ECO:0000313" key="3">
    <source>
        <dbReference type="Proteomes" id="UP000256964"/>
    </source>
</evidence>
<reference evidence="2 3" key="1">
    <citation type="journal article" date="2018" name="Biotechnol. Biofuels">
        <title>Integrative visual omics of the white-rot fungus Polyporus brumalis exposes the biotechnological potential of its oxidative enzymes for delignifying raw plant biomass.</title>
        <authorList>
            <person name="Miyauchi S."/>
            <person name="Rancon A."/>
            <person name="Drula E."/>
            <person name="Hage H."/>
            <person name="Chaduli D."/>
            <person name="Favel A."/>
            <person name="Grisel S."/>
            <person name="Henrissat B."/>
            <person name="Herpoel-Gimbert I."/>
            <person name="Ruiz-Duenas F.J."/>
            <person name="Chevret D."/>
            <person name="Hainaut M."/>
            <person name="Lin J."/>
            <person name="Wang M."/>
            <person name="Pangilinan J."/>
            <person name="Lipzen A."/>
            <person name="Lesage-Meessen L."/>
            <person name="Navarro D."/>
            <person name="Riley R."/>
            <person name="Grigoriev I.V."/>
            <person name="Zhou S."/>
            <person name="Raouche S."/>
            <person name="Rosso M.N."/>
        </authorList>
    </citation>
    <scope>NUCLEOTIDE SEQUENCE [LARGE SCALE GENOMIC DNA]</scope>
    <source>
        <strain evidence="2 3">BRFM 1820</strain>
    </source>
</reference>
<dbReference type="Proteomes" id="UP000256964">
    <property type="component" value="Unassembled WGS sequence"/>
</dbReference>
<sequence length="201" mass="21693">MHCTAEAWDGGRNRLDSSGRARTPVAWGRGERVSICGSRRSVKMRDYPPAGRRTVEPIHTSTCKCPGRGLRALQCLTVMIMSQRPRSVTASPTRADSHCALTGEPLRQRVFESHGPAKLPHRYLALVRRMGRGHGRGYSPTWMQRAGLQHGDCPLAACCSHGKQFRRDGPLGLGTSRTAAGVLGAGEVWASSVGHQVGSTG</sequence>
<accession>A0A371CJ71</accession>
<dbReference type="EMBL" id="KZ857564">
    <property type="protein sequence ID" value="RDX40331.1"/>
    <property type="molecule type" value="Genomic_DNA"/>
</dbReference>
<keyword evidence="3" id="KW-1185">Reference proteome</keyword>
<name>A0A371CJ71_9APHY</name>